<evidence type="ECO:0000313" key="9">
    <source>
        <dbReference type="EMBL" id="UUF09487.1"/>
    </source>
</evidence>
<feature type="transmembrane region" description="Helical" evidence="6">
    <location>
        <begin position="46"/>
        <end position="67"/>
    </location>
</feature>
<keyword evidence="3 6" id="KW-0812">Transmembrane</keyword>
<dbReference type="EMBL" id="CP071250">
    <property type="protein sequence ID" value="UUF09487.1"/>
    <property type="molecule type" value="Genomic_DNA"/>
</dbReference>
<feature type="transmembrane region" description="Helical" evidence="6">
    <location>
        <begin position="12"/>
        <end position="34"/>
    </location>
</feature>
<reference evidence="9 10" key="1">
    <citation type="submission" date="2021-03" db="EMBL/GenBank/DDBJ databases">
        <title>Comparative Genomics and Metabolomics in the genus Turicibacter.</title>
        <authorList>
            <person name="Maki J."/>
            <person name="Looft T."/>
        </authorList>
    </citation>
    <scope>NUCLEOTIDE SEQUENCE</scope>
    <source>
        <strain evidence="9">ISU324</strain>
        <strain evidence="8 10">MMM721</strain>
    </source>
</reference>
<dbReference type="Proteomes" id="UP001058072">
    <property type="component" value="Chromosome"/>
</dbReference>
<evidence type="ECO:0000313" key="8">
    <source>
        <dbReference type="EMBL" id="UUF05063.1"/>
    </source>
</evidence>
<comment type="subcellular location">
    <subcellularLocation>
        <location evidence="1">Cell membrane</location>
        <topology evidence="1">Multi-pass membrane protein</topology>
    </subcellularLocation>
</comment>
<evidence type="ECO:0000256" key="4">
    <source>
        <dbReference type="ARBA" id="ARBA00022989"/>
    </source>
</evidence>
<protein>
    <submittedName>
        <fullName evidence="9">RDD family protein</fullName>
    </submittedName>
</protein>
<dbReference type="InterPro" id="IPR051791">
    <property type="entry name" value="Pra-immunoreactive"/>
</dbReference>
<evidence type="ECO:0000313" key="10">
    <source>
        <dbReference type="Proteomes" id="UP001058016"/>
    </source>
</evidence>
<evidence type="ECO:0000259" key="7">
    <source>
        <dbReference type="Pfam" id="PF06271"/>
    </source>
</evidence>
<accession>A0A9Q9CT17</accession>
<dbReference type="InterPro" id="IPR010432">
    <property type="entry name" value="RDD"/>
</dbReference>
<feature type="transmembrane region" description="Helical" evidence="6">
    <location>
        <begin position="101"/>
        <end position="125"/>
    </location>
</feature>
<gene>
    <name evidence="8" type="ORF">J0J69_08025</name>
    <name evidence="9" type="ORF">J0J70_05925</name>
</gene>
<sequence>MFNMLLRRGTAFIVDALLLALIFFGNFSFIMTSLQASGNNPLSLSGLGMMVALQLFYVWIYFVYIPVKMPGQTIGKKLLKIKVVTLDGNDLTPKQYFQRDFVVKFLLSSLTQGVIVLFNGILLTYQCIRKQELRALHDMLVKTKVVHVK</sequence>
<evidence type="ECO:0000256" key="5">
    <source>
        <dbReference type="ARBA" id="ARBA00023136"/>
    </source>
</evidence>
<evidence type="ECO:0000256" key="3">
    <source>
        <dbReference type="ARBA" id="ARBA00022692"/>
    </source>
</evidence>
<dbReference type="GO" id="GO:0005886">
    <property type="term" value="C:plasma membrane"/>
    <property type="evidence" value="ECO:0007669"/>
    <property type="project" value="UniProtKB-SubCell"/>
</dbReference>
<dbReference type="PANTHER" id="PTHR36115">
    <property type="entry name" value="PROLINE-RICH ANTIGEN HOMOLOG-RELATED"/>
    <property type="match status" value="1"/>
</dbReference>
<name>A0A9Q9CT17_9FIRM</name>
<dbReference type="Proteomes" id="UP001058016">
    <property type="component" value="Chromosome"/>
</dbReference>
<keyword evidence="10" id="KW-1185">Reference proteome</keyword>
<evidence type="ECO:0000256" key="6">
    <source>
        <dbReference type="SAM" id="Phobius"/>
    </source>
</evidence>
<dbReference type="RefSeq" id="WP_055242522.1">
    <property type="nucleotide sequence ID" value="NZ_CP071249.1"/>
</dbReference>
<proteinExistence type="predicted"/>
<keyword evidence="2" id="KW-1003">Cell membrane</keyword>
<keyword evidence="4 6" id="KW-1133">Transmembrane helix</keyword>
<dbReference type="EMBL" id="CP071249">
    <property type="protein sequence ID" value="UUF05063.1"/>
    <property type="molecule type" value="Genomic_DNA"/>
</dbReference>
<keyword evidence="5 6" id="KW-0472">Membrane</keyword>
<evidence type="ECO:0000256" key="2">
    <source>
        <dbReference type="ARBA" id="ARBA00022475"/>
    </source>
</evidence>
<dbReference type="AlphaFoldDB" id="A0A9Q9CT17"/>
<feature type="domain" description="RDD" evidence="7">
    <location>
        <begin position="5"/>
        <end position="141"/>
    </location>
</feature>
<evidence type="ECO:0000313" key="11">
    <source>
        <dbReference type="Proteomes" id="UP001058072"/>
    </source>
</evidence>
<organism evidence="9 11">
    <name type="scientific">Turicibacter bilis</name>
    <dbReference type="NCBI Taxonomy" id="2735723"/>
    <lineage>
        <taxon>Bacteria</taxon>
        <taxon>Bacillati</taxon>
        <taxon>Bacillota</taxon>
        <taxon>Erysipelotrichia</taxon>
        <taxon>Erysipelotrichales</taxon>
        <taxon>Turicibacteraceae</taxon>
        <taxon>Turicibacter</taxon>
    </lineage>
</organism>
<dbReference type="Pfam" id="PF06271">
    <property type="entry name" value="RDD"/>
    <property type="match status" value="1"/>
</dbReference>
<evidence type="ECO:0000256" key="1">
    <source>
        <dbReference type="ARBA" id="ARBA00004651"/>
    </source>
</evidence>